<name>A0A8T9C7Y0_9HELO</name>
<dbReference type="Pfam" id="PF13598">
    <property type="entry name" value="DUF4139"/>
    <property type="match status" value="1"/>
</dbReference>
<dbReference type="EMBL" id="QGMK01000431">
    <property type="protein sequence ID" value="TVY81731.1"/>
    <property type="molecule type" value="Genomic_DNA"/>
</dbReference>
<feature type="region of interest" description="Disordered" evidence="1">
    <location>
        <begin position="498"/>
        <end position="558"/>
    </location>
</feature>
<gene>
    <name evidence="4" type="ORF">LSUE1_G005469</name>
</gene>
<protein>
    <recommendedName>
        <fullName evidence="6">Protein F37C4.5</fullName>
    </recommendedName>
</protein>
<feature type="domain" description="DUF4139" evidence="2">
    <location>
        <begin position="299"/>
        <end position="806"/>
    </location>
</feature>
<organism evidence="4 5">
    <name type="scientific">Lachnellula suecica</name>
    <dbReference type="NCBI Taxonomy" id="602035"/>
    <lineage>
        <taxon>Eukaryota</taxon>
        <taxon>Fungi</taxon>
        <taxon>Dikarya</taxon>
        <taxon>Ascomycota</taxon>
        <taxon>Pezizomycotina</taxon>
        <taxon>Leotiomycetes</taxon>
        <taxon>Helotiales</taxon>
        <taxon>Lachnaceae</taxon>
        <taxon>Lachnellula</taxon>
    </lineage>
</organism>
<evidence type="ECO:0008006" key="6">
    <source>
        <dbReference type="Google" id="ProtNLM"/>
    </source>
</evidence>
<feature type="compositionally biased region" description="Acidic residues" evidence="1">
    <location>
        <begin position="91"/>
        <end position="105"/>
    </location>
</feature>
<evidence type="ECO:0000259" key="3">
    <source>
        <dbReference type="Pfam" id="PF13600"/>
    </source>
</evidence>
<feature type="domain" description="DUF4140" evidence="3">
    <location>
        <begin position="21"/>
        <end position="139"/>
    </location>
</feature>
<dbReference type="Pfam" id="PF13600">
    <property type="entry name" value="DUF4140"/>
    <property type="match status" value="1"/>
</dbReference>
<dbReference type="AlphaFoldDB" id="A0A8T9C7Y0"/>
<dbReference type="InterPro" id="IPR025554">
    <property type="entry name" value="DUF4140"/>
</dbReference>
<comment type="caution">
    <text evidence="4">The sequence shown here is derived from an EMBL/GenBank/DDBJ whole genome shotgun (WGS) entry which is preliminary data.</text>
</comment>
<feature type="compositionally biased region" description="Pro residues" evidence="1">
    <location>
        <begin position="467"/>
        <end position="476"/>
    </location>
</feature>
<dbReference type="Proteomes" id="UP000469558">
    <property type="component" value="Unassembled WGS sequence"/>
</dbReference>
<keyword evidence="5" id="KW-1185">Reference proteome</keyword>
<feature type="compositionally biased region" description="Polar residues" evidence="1">
    <location>
        <begin position="498"/>
        <end position="508"/>
    </location>
</feature>
<dbReference type="PANTHER" id="PTHR31005:SF8">
    <property type="entry name" value="DUF4139 DOMAIN-CONTAINING PROTEIN"/>
    <property type="match status" value="1"/>
</dbReference>
<dbReference type="PANTHER" id="PTHR31005">
    <property type="entry name" value="DUF4139 DOMAIN-CONTAINING PROTEIN"/>
    <property type="match status" value="1"/>
</dbReference>
<feature type="compositionally biased region" description="Acidic residues" evidence="1">
    <location>
        <begin position="529"/>
        <end position="538"/>
    </location>
</feature>
<sequence>MATEDVHKQEFRIRQLTTRSVLLFPTRAQIIRDIKEITLHPGANQIVIEGLAPTVDEHSIKVEGTGSATITDVTVDLISNREVYEDIYPSDSEDESDEEEEDESGQPEAIKAIDDKVKKLNGDLVTEQEYINSATTRLSICDSFGMSVSKDRPPPNELENFLEAYNEERKKIYRDHESSTRAMETIREDIAKAQMERFKLVKEFAKGNAKKEKEKTKLRAKKLRKKDEIYKEKQRIRVQREAFWPKKVYKITINLEPSSFTPGSSRRSSIADSATVVNLATSEFHEPSDTPLKTGEINLSLSYITYSASWSPRYDLSLSTTKNAGLLEYGAELKNTTSETWRDAKVVLSTSQTTFSGLSETIPTLQPWHVRLLKTGFHGTDSGLMSQHEVEAKRKEWSNVVDQSQKPRGALFGRDNNGGFRAAKSMRTAQQASLFAAQAQQQRMPGTFGVAQANSGSSLFGAANSNAPPPPPPPAPNAFGALQVHSASTGGLFGSNATGSAFGNSAPQSYAPVQPEAARDRRARREDNIDYSDEEDVEDAYHGCGGSGPPDSENNAAPNSLEFEAGAWEESGMTTTYDVPGLKTLAPSDSTSKHKIAKIDFRNVVFSHIVIGKLRQVAFLKARLRNTSKITLLKGPLASHSTAPSSAKQPSPAVRPASLSLCPWESTLPSTSLRRSQTGIFTKEDSNVFTRSVVILNTKHNAQCELTILDQIPVSEDERLRIEITNPRGLKAGGENVNTGVSAFAGAPAAKGVRSSAYGGDGKTAGDGKWGSAVASVRKGAEVAWNVKLNPGQGVKLLLEYEATFPGGESVVAVAGQQRN</sequence>
<dbReference type="InterPro" id="IPR037291">
    <property type="entry name" value="DUF4139"/>
</dbReference>
<dbReference type="OrthoDB" id="10068793at2759"/>
<evidence type="ECO:0000256" key="1">
    <source>
        <dbReference type="SAM" id="MobiDB-lite"/>
    </source>
</evidence>
<feature type="compositionally biased region" description="Basic and acidic residues" evidence="1">
    <location>
        <begin position="517"/>
        <end position="528"/>
    </location>
</feature>
<feature type="region of interest" description="Disordered" evidence="1">
    <location>
        <begin position="459"/>
        <end position="481"/>
    </location>
</feature>
<evidence type="ECO:0000259" key="2">
    <source>
        <dbReference type="Pfam" id="PF13598"/>
    </source>
</evidence>
<accession>A0A8T9C7Y0</accession>
<reference evidence="4 5" key="1">
    <citation type="submission" date="2018-05" db="EMBL/GenBank/DDBJ databases">
        <title>Genome sequencing and assembly of the regulated plant pathogen Lachnellula willkommii and related sister species for the development of diagnostic species identification markers.</title>
        <authorList>
            <person name="Giroux E."/>
            <person name="Bilodeau G."/>
        </authorList>
    </citation>
    <scope>NUCLEOTIDE SEQUENCE [LARGE SCALE GENOMIC DNA]</scope>
    <source>
        <strain evidence="4 5">CBS 268.59</strain>
    </source>
</reference>
<dbReference type="InterPro" id="IPR011935">
    <property type="entry name" value="CHP02231"/>
</dbReference>
<evidence type="ECO:0000313" key="4">
    <source>
        <dbReference type="EMBL" id="TVY81731.1"/>
    </source>
</evidence>
<proteinExistence type="predicted"/>
<evidence type="ECO:0000313" key="5">
    <source>
        <dbReference type="Proteomes" id="UP000469558"/>
    </source>
</evidence>
<feature type="region of interest" description="Disordered" evidence="1">
    <location>
        <begin position="88"/>
        <end position="108"/>
    </location>
</feature>